<comment type="caution">
    <text evidence="1">The sequence shown here is derived from an EMBL/GenBank/DDBJ whole genome shotgun (WGS) entry which is preliminary data.</text>
</comment>
<evidence type="ECO:0000313" key="2">
    <source>
        <dbReference type="Proteomes" id="UP000716291"/>
    </source>
</evidence>
<reference evidence="1" key="1">
    <citation type="journal article" date="2020" name="Microb. Genom.">
        <title>Genetic diversity of clinical and environmental Mucorales isolates obtained from an investigation of mucormycosis cases among solid organ transplant recipients.</title>
        <authorList>
            <person name="Nguyen M.H."/>
            <person name="Kaul D."/>
            <person name="Muto C."/>
            <person name="Cheng S.J."/>
            <person name="Richter R.A."/>
            <person name="Bruno V.M."/>
            <person name="Liu G."/>
            <person name="Beyhan S."/>
            <person name="Sundermann A.J."/>
            <person name="Mounaud S."/>
            <person name="Pasculle A.W."/>
            <person name="Nierman W.C."/>
            <person name="Driscoll E."/>
            <person name="Cumbie R."/>
            <person name="Clancy C.J."/>
            <person name="Dupont C.L."/>
        </authorList>
    </citation>
    <scope>NUCLEOTIDE SEQUENCE</scope>
    <source>
        <strain evidence="1">GL11</strain>
    </source>
</reference>
<proteinExistence type="predicted"/>
<evidence type="ECO:0000313" key="1">
    <source>
        <dbReference type="EMBL" id="KAG1275082.1"/>
    </source>
</evidence>
<dbReference type="AlphaFoldDB" id="A0A9P6WSF0"/>
<name>A0A9P6WSF0_RHIOR</name>
<dbReference type="Proteomes" id="UP000716291">
    <property type="component" value="Unassembled WGS sequence"/>
</dbReference>
<gene>
    <name evidence="1" type="ORF">G6F64_014976</name>
</gene>
<organism evidence="1 2">
    <name type="scientific">Rhizopus oryzae</name>
    <name type="common">Mucormycosis agent</name>
    <name type="synonym">Rhizopus arrhizus var. delemar</name>
    <dbReference type="NCBI Taxonomy" id="64495"/>
    <lineage>
        <taxon>Eukaryota</taxon>
        <taxon>Fungi</taxon>
        <taxon>Fungi incertae sedis</taxon>
        <taxon>Mucoromycota</taxon>
        <taxon>Mucoromycotina</taxon>
        <taxon>Mucoromycetes</taxon>
        <taxon>Mucorales</taxon>
        <taxon>Mucorineae</taxon>
        <taxon>Rhizopodaceae</taxon>
        <taxon>Rhizopus</taxon>
    </lineage>
</organism>
<protein>
    <submittedName>
        <fullName evidence="1">Uncharacterized protein</fullName>
    </submittedName>
</protein>
<sequence>MGGVVLRTQQALLLGGDRQEQHRTLRALGLGEAARQLDQRGGTAGIVQRTVEDAVTARIRRAHTDVVPVRAVDDRLVRMAAAFQARGHIVRAAPG</sequence>
<dbReference type="EMBL" id="JAANQT010010484">
    <property type="protein sequence ID" value="KAG1275082.1"/>
    <property type="molecule type" value="Genomic_DNA"/>
</dbReference>
<accession>A0A9P6WSF0</accession>
<keyword evidence="2" id="KW-1185">Reference proteome</keyword>